<name>A0A0J9S2G3_PLAVI</name>
<evidence type="ECO:0000313" key="1">
    <source>
        <dbReference type="EMBL" id="KMZ76961.1"/>
    </source>
</evidence>
<dbReference type="EMBL" id="KQ234554">
    <property type="protein sequence ID" value="KMZ76961.1"/>
    <property type="molecule type" value="Genomic_DNA"/>
</dbReference>
<evidence type="ECO:0000313" key="2">
    <source>
        <dbReference type="Proteomes" id="UP000053562"/>
    </source>
</evidence>
<dbReference type="AlphaFoldDB" id="A0A0J9S2G3"/>
<protein>
    <submittedName>
        <fullName evidence="1">Uncharacterized protein</fullName>
    </submittedName>
</protein>
<dbReference type="OrthoDB" id="10365815at2759"/>
<dbReference type="Proteomes" id="UP000053562">
    <property type="component" value="Unassembled WGS sequence"/>
</dbReference>
<organism evidence="1 2">
    <name type="scientific">Plasmodium vivax India VII</name>
    <dbReference type="NCBI Taxonomy" id="1077284"/>
    <lineage>
        <taxon>Eukaryota</taxon>
        <taxon>Sar</taxon>
        <taxon>Alveolata</taxon>
        <taxon>Apicomplexa</taxon>
        <taxon>Aconoidasida</taxon>
        <taxon>Haemosporida</taxon>
        <taxon>Plasmodiidae</taxon>
        <taxon>Plasmodium</taxon>
        <taxon>Plasmodium (Plasmodium)</taxon>
    </lineage>
</organism>
<reference evidence="1 2" key="1">
    <citation type="submission" date="2011-08" db="EMBL/GenBank/DDBJ databases">
        <title>The Genome Sequence of Plasmodium vivax India VII.</title>
        <authorList>
            <consortium name="The Broad Institute Genome Sequencing Platform"/>
            <consortium name="The Broad Institute Genome Sequencing Center for Infectious Disease"/>
            <person name="Neafsey D."/>
            <person name="Carlton J."/>
            <person name="Barnwell J."/>
            <person name="Collins W."/>
            <person name="Escalante A."/>
            <person name="Mullikin J."/>
            <person name="Saul A."/>
            <person name="Guigo R."/>
            <person name="Camara F."/>
            <person name="Young S.K."/>
            <person name="Zeng Q."/>
            <person name="Gargeya S."/>
            <person name="Fitzgerald M."/>
            <person name="Haas B."/>
            <person name="Abouelleil A."/>
            <person name="Alvarado L."/>
            <person name="Arachchi H.M."/>
            <person name="Berlin A."/>
            <person name="Brown A."/>
            <person name="Chapman S.B."/>
            <person name="Chen Z."/>
            <person name="Dunbar C."/>
            <person name="Freedman E."/>
            <person name="Gearin G."/>
            <person name="Gellesch M."/>
            <person name="Goldberg J."/>
            <person name="Griggs A."/>
            <person name="Gujja S."/>
            <person name="Heiman D."/>
            <person name="Howarth C."/>
            <person name="Larson L."/>
            <person name="Lui A."/>
            <person name="MacDonald P.J.P."/>
            <person name="Montmayeur A."/>
            <person name="Murphy C."/>
            <person name="Neiman D."/>
            <person name="Pearson M."/>
            <person name="Priest M."/>
            <person name="Roberts A."/>
            <person name="Saif S."/>
            <person name="Shea T."/>
            <person name="Shenoy N."/>
            <person name="Sisk P."/>
            <person name="Stolte C."/>
            <person name="Sykes S."/>
            <person name="Wortman J."/>
            <person name="Nusbaum C."/>
            <person name="Birren B."/>
        </authorList>
    </citation>
    <scope>NUCLEOTIDE SEQUENCE [LARGE SCALE GENOMIC DNA]</scope>
    <source>
        <strain evidence="1 2">India VII</strain>
    </source>
</reference>
<accession>A0A0J9S2G3</accession>
<gene>
    <name evidence="1" type="ORF">PVIIG_05732</name>
</gene>
<sequence>MLIIYWYLYKIVDFYNIIFVDHSKKKFLKKLDCYYEEKIYKEIDKLDNLAQNMDRSKMKLTRIIFKKY</sequence>
<proteinExistence type="predicted"/>